<dbReference type="Pfam" id="PF09056">
    <property type="entry name" value="Phospholip_A2_3"/>
    <property type="match status" value="1"/>
</dbReference>
<protein>
    <recommendedName>
        <fullName evidence="4">Phospholipase A2</fullName>
    </recommendedName>
</protein>
<keyword evidence="1" id="KW-0732">Signal</keyword>
<dbReference type="Gene3D" id="1.20.90.10">
    <property type="entry name" value="Phospholipase A2 domain"/>
    <property type="match status" value="1"/>
</dbReference>
<dbReference type="GO" id="GO:0004623">
    <property type="term" value="F:phospholipase A2 activity"/>
    <property type="evidence" value="ECO:0007669"/>
    <property type="project" value="InterPro"/>
</dbReference>
<dbReference type="SUPFAM" id="SSF48619">
    <property type="entry name" value="Phospholipase A2, PLA2"/>
    <property type="match status" value="1"/>
</dbReference>
<sequence>MRIRDVALVCLTVPAALLLTVGYAAATPTPEYPLDPAAEAASKVYPGDPVPRSRSMATAFVGVPSDYVYNTKLKPVARHDYCTSAPDSYFAADFRGPCARHDMCYDRADAAGTDYTACNSALRADMITNCVYAYGTSGTALQTCKATAEIYWAAVTVTHLD</sequence>
<dbReference type="AlphaFoldDB" id="A0A6G9XNQ9"/>
<evidence type="ECO:0000313" key="2">
    <source>
        <dbReference type="EMBL" id="QIS02538.1"/>
    </source>
</evidence>
<evidence type="ECO:0000313" key="3">
    <source>
        <dbReference type="Proteomes" id="UP000501705"/>
    </source>
</evidence>
<accession>A0A6G9XNQ9</accession>
<dbReference type="InterPro" id="IPR015141">
    <property type="entry name" value="PLipase_A2_prok/fun"/>
</dbReference>
<organism evidence="2 3">
    <name type="scientific">Nocardia brasiliensis</name>
    <dbReference type="NCBI Taxonomy" id="37326"/>
    <lineage>
        <taxon>Bacteria</taxon>
        <taxon>Bacillati</taxon>
        <taxon>Actinomycetota</taxon>
        <taxon>Actinomycetes</taxon>
        <taxon>Mycobacteriales</taxon>
        <taxon>Nocardiaceae</taxon>
        <taxon>Nocardia</taxon>
    </lineage>
</organism>
<dbReference type="InterPro" id="IPR036444">
    <property type="entry name" value="PLipase_A2_dom_sf"/>
</dbReference>
<feature type="signal peptide" evidence="1">
    <location>
        <begin position="1"/>
        <end position="26"/>
    </location>
</feature>
<dbReference type="EMBL" id="CP046171">
    <property type="protein sequence ID" value="QIS02538.1"/>
    <property type="molecule type" value="Genomic_DNA"/>
</dbReference>
<dbReference type="GO" id="GO:0006644">
    <property type="term" value="P:phospholipid metabolic process"/>
    <property type="evidence" value="ECO:0007669"/>
    <property type="project" value="InterPro"/>
</dbReference>
<evidence type="ECO:0000256" key="1">
    <source>
        <dbReference type="SAM" id="SignalP"/>
    </source>
</evidence>
<reference evidence="2 3" key="1">
    <citation type="journal article" date="2019" name="ACS Chem. Biol.">
        <title>Identification and Mobilization of a Cryptic Antibiotic Biosynthesis Gene Locus from a Human-Pathogenic Nocardia Isolate.</title>
        <authorList>
            <person name="Herisse M."/>
            <person name="Ishida K."/>
            <person name="Porter J.L."/>
            <person name="Howden B."/>
            <person name="Hertweck C."/>
            <person name="Stinear T.P."/>
            <person name="Pidot S.J."/>
        </authorList>
    </citation>
    <scope>NUCLEOTIDE SEQUENCE [LARGE SCALE GENOMIC DNA]</scope>
    <source>
        <strain evidence="2 3">AUSMDU00024985</strain>
    </source>
</reference>
<dbReference type="RefSeq" id="WP_167461625.1">
    <property type="nucleotide sequence ID" value="NZ_CP046171.1"/>
</dbReference>
<dbReference type="GO" id="GO:0050482">
    <property type="term" value="P:arachidonate secretion"/>
    <property type="evidence" value="ECO:0007669"/>
    <property type="project" value="InterPro"/>
</dbReference>
<name>A0A6G9XNQ9_NOCBR</name>
<evidence type="ECO:0008006" key="4">
    <source>
        <dbReference type="Google" id="ProtNLM"/>
    </source>
</evidence>
<gene>
    <name evidence="2" type="ORF">F5X71_09590</name>
</gene>
<feature type="chain" id="PRO_5026323610" description="Phospholipase A2" evidence="1">
    <location>
        <begin position="27"/>
        <end position="161"/>
    </location>
</feature>
<dbReference type="Proteomes" id="UP000501705">
    <property type="component" value="Chromosome"/>
</dbReference>
<proteinExistence type="predicted"/>